<dbReference type="InterPro" id="IPR015424">
    <property type="entry name" value="PyrdxlP-dep_Trfase"/>
</dbReference>
<dbReference type="GO" id="GO:0009086">
    <property type="term" value="P:methionine biosynthetic process"/>
    <property type="evidence" value="ECO:0007669"/>
    <property type="project" value="UniProtKB-ARBA"/>
</dbReference>
<evidence type="ECO:0000256" key="2">
    <source>
        <dbReference type="ARBA" id="ARBA00009077"/>
    </source>
</evidence>
<dbReference type="EMBL" id="BOPZ01000030">
    <property type="protein sequence ID" value="GIM30199.1"/>
    <property type="molecule type" value="Genomic_DNA"/>
</dbReference>
<dbReference type="SUPFAM" id="SSF53383">
    <property type="entry name" value="PLP-dependent transferases"/>
    <property type="match status" value="1"/>
</dbReference>
<comment type="cofactor">
    <cofactor evidence="1 5">
        <name>pyridoxal 5'-phosphate</name>
        <dbReference type="ChEBI" id="CHEBI:597326"/>
    </cofactor>
</comment>
<feature type="modified residue" description="N6-(pyridoxal phosphate)lysine" evidence="4">
    <location>
        <position position="200"/>
    </location>
</feature>
<dbReference type="InterPro" id="IPR015421">
    <property type="entry name" value="PyrdxlP-dep_Trfase_major"/>
</dbReference>
<dbReference type="PANTHER" id="PTHR11808:SF90">
    <property type="entry name" value="CYSTATHIONINE GAMMA-SYNTHASE"/>
    <property type="match status" value="1"/>
</dbReference>
<dbReference type="FunFam" id="3.90.1150.10:FF:000033">
    <property type="entry name" value="Cystathionine gamma-synthase"/>
    <property type="match status" value="1"/>
</dbReference>
<dbReference type="AlphaFoldDB" id="A0A919S2D6"/>
<protein>
    <submittedName>
        <fullName evidence="6">Cystathionine gamma-synthase</fullName>
    </submittedName>
</protein>
<keyword evidence="7" id="KW-1185">Reference proteome</keyword>
<evidence type="ECO:0000313" key="6">
    <source>
        <dbReference type="EMBL" id="GIM30199.1"/>
    </source>
</evidence>
<dbReference type="GO" id="GO:0030170">
    <property type="term" value="F:pyridoxal phosphate binding"/>
    <property type="evidence" value="ECO:0007669"/>
    <property type="project" value="InterPro"/>
</dbReference>
<dbReference type="GO" id="GO:0019346">
    <property type="term" value="P:transsulfuration"/>
    <property type="evidence" value="ECO:0007669"/>
    <property type="project" value="InterPro"/>
</dbReference>
<dbReference type="Proteomes" id="UP000679179">
    <property type="component" value="Unassembled WGS sequence"/>
</dbReference>
<dbReference type="CDD" id="cd00614">
    <property type="entry name" value="CGS_like"/>
    <property type="match status" value="1"/>
</dbReference>
<evidence type="ECO:0000256" key="1">
    <source>
        <dbReference type="ARBA" id="ARBA00001933"/>
    </source>
</evidence>
<dbReference type="GO" id="GO:0005737">
    <property type="term" value="C:cytoplasm"/>
    <property type="evidence" value="ECO:0007669"/>
    <property type="project" value="TreeGrafter"/>
</dbReference>
<accession>A0A919S2D6</accession>
<comment type="caution">
    <text evidence="6">The sequence shown here is derived from an EMBL/GenBank/DDBJ whole genome shotgun (WGS) entry which is preliminary data.</text>
</comment>
<evidence type="ECO:0000256" key="3">
    <source>
        <dbReference type="ARBA" id="ARBA00022898"/>
    </source>
</evidence>
<dbReference type="InterPro" id="IPR000277">
    <property type="entry name" value="Cys/Met-Metab_PyrdxlP-dep_enz"/>
</dbReference>
<dbReference type="PIRSF" id="PIRSF001434">
    <property type="entry name" value="CGS"/>
    <property type="match status" value="1"/>
</dbReference>
<dbReference type="InterPro" id="IPR015422">
    <property type="entry name" value="PyrdxlP-dep_Trfase_small"/>
</dbReference>
<dbReference type="FunFam" id="3.40.640.10:FF:000009">
    <property type="entry name" value="Cystathionine gamma-synthase homolog"/>
    <property type="match status" value="1"/>
</dbReference>
<gene>
    <name evidence="6" type="ORF">CPJCM30710_28650</name>
</gene>
<name>A0A919S2D6_9CLOT</name>
<evidence type="ECO:0000313" key="7">
    <source>
        <dbReference type="Proteomes" id="UP000679179"/>
    </source>
</evidence>
<dbReference type="Gene3D" id="3.90.1150.10">
    <property type="entry name" value="Aspartate Aminotransferase, domain 1"/>
    <property type="match status" value="1"/>
</dbReference>
<reference evidence="6" key="1">
    <citation type="submission" date="2021-03" db="EMBL/GenBank/DDBJ databases">
        <title>Taxonomic study of Clostridium polyendosporum from meadow-gley soil under rice.</title>
        <authorList>
            <person name="Kobayashi H."/>
            <person name="Tanizawa Y."/>
            <person name="Yagura M."/>
        </authorList>
    </citation>
    <scope>NUCLEOTIDE SEQUENCE</scope>
    <source>
        <strain evidence="6">JCM 30710</strain>
    </source>
</reference>
<dbReference type="InterPro" id="IPR054542">
    <property type="entry name" value="Cys_met_metab_PP"/>
</dbReference>
<comment type="similarity">
    <text evidence="2 5">Belongs to the trans-sulfuration enzymes family.</text>
</comment>
<dbReference type="RefSeq" id="WP_212904877.1">
    <property type="nucleotide sequence ID" value="NZ_BOPZ01000030.1"/>
</dbReference>
<sequence length="383" mass="42637">MGCDCRSFETKAVHGNKPYDLVTGAISVPIYQCATFRHEGVGRSTGYDYSRVQNPTREELEKTLAILENGKECLAFTSGMAAISNLFTVFSPGDHIILSEDLYGGTYRVTEEIFNKYGLTSSYVDTSGLSSLIENIRKNTKAIFIETPSNPMMRITDLKAVVAIAKERNILTIVDNTFLSPYFQKPLDLGIDIVVHSGTKYLSGHNDTLSGFVILNDLTLAEKLRNIQKSIGACLPAFDSWLTLRGIKTLAIRLDRQQENAIKIAKWLKNHKNIEQVFYPGLEDHKGHEILKEQASGYGAMISFVVDSEETAKRILERVKIILFAESLGGVETLITYPEQQTHANIPENMRNRVGVTSKLLRISVGIENVDDLINDLKGALED</sequence>
<dbReference type="Pfam" id="PF01053">
    <property type="entry name" value="Cys_Met_Meta_PP"/>
    <property type="match status" value="1"/>
</dbReference>
<dbReference type="PROSITE" id="PS00868">
    <property type="entry name" value="CYS_MET_METAB_PP"/>
    <property type="match status" value="1"/>
</dbReference>
<dbReference type="GO" id="GO:0016846">
    <property type="term" value="F:carbon-sulfur lyase activity"/>
    <property type="evidence" value="ECO:0007669"/>
    <property type="project" value="TreeGrafter"/>
</dbReference>
<evidence type="ECO:0000256" key="4">
    <source>
        <dbReference type="PIRSR" id="PIRSR001434-2"/>
    </source>
</evidence>
<evidence type="ECO:0000256" key="5">
    <source>
        <dbReference type="RuleBase" id="RU362118"/>
    </source>
</evidence>
<keyword evidence="3 4" id="KW-0663">Pyridoxal phosphate</keyword>
<organism evidence="6 7">
    <name type="scientific">Clostridium polyendosporum</name>
    <dbReference type="NCBI Taxonomy" id="69208"/>
    <lineage>
        <taxon>Bacteria</taxon>
        <taxon>Bacillati</taxon>
        <taxon>Bacillota</taxon>
        <taxon>Clostridia</taxon>
        <taxon>Eubacteriales</taxon>
        <taxon>Clostridiaceae</taxon>
        <taxon>Clostridium</taxon>
    </lineage>
</organism>
<dbReference type="PANTHER" id="PTHR11808">
    <property type="entry name" value="TRANS-SULFURATION ENZYME FAMILY MEMBER"/>
    <property type="match status" value="1"/>
</dbReference>
<proteinExistence type="inferred from homology"/>
<dbReference type="Gene3D" id="3.40.640.10">
    <property type="entry name" value="Type I PLP-dependent aspartate aminotransferase-like (Major domain)"/>
    <property type="match status" value="1"/>
</dbReference>